<feature type="region of interest" description="Disordered" evidence="1">
    <location>
        <begin position="111"/>
        <end position="141"/>
    </location>
</feature>
<protein>
    <submittedName>
        <fullName evidence="2">Uncharacterized protein</fullName>
    </submittedName>
</protein>
<dbReference type="Proteomes" id="UP001470230">
    <property type="component" value="Unassembled WGS sequence"/>
</dbReference>
<dbReference type="Gene3D" id="3.30.70.360">
    <property type="match status" value="1"/>
</dbReference>
<dbReference type="EMBL" id="JAPFFF010000499">
    <property type="protein sequence ID" value="KAK8834123.1"/>
    <property type="molecule type" value="Genomic_DNA"/>
</dbReference>
<name>A0ABR2GKM3_9EUKA</name>
<dbReference type="EMBL" id="JAPFFF010000002">
    <property type="protein sequence ID" value="KAK8896072.1"/>
    <property type="molecule type" value="Genomic_DNA"/>
</dbReference>
<evidence type="ECO:0000256" key="1">
    <source>
        <dbReference type="SAM" id="MobiDB-lite"/>
    </source>
</evidence>
<evidence type="ECO:0000313" key="3">
    <source>
        <dbReference type="EMBL" id="KAK8896072.1"/>
    </source>
</evidence>
<accession>A0ABR2GKM3</accession>
<evidence type="ECO:0000313" key="2">
    <source>
        <dbReference type="EMBL" id="KAK8834123.1"/>
    </source>
</evidence>
<evidence type="ECO:0000313" key="4">
    <source>
        <dbReference type="Proteomes" id="UP001470230"/>
    </source>
</evidence>
<organism evidence="2 4">
    <name type="scientific">Tritrichomonas musculus</name>
    <dbReference type="NCBI Taxonomy" id="1915356"/>
    <lineage>
        <taxon>Eukaryota</taxon>
        <taxon>Metamonada</taxon>
        <taxon>Parabasalia</taxon>
        <taxon>Tritrichomonadida</taxon>
        <taxon>Tritrichomonadidae</taxon>
        <taxon>Tritrichomonas</taxon>
    </lineage>
</organism>
<gene>
    <name evidence="3" type="ORF">M9Y10_013962</name>
    <name evidence="2" type="ORF">M9Y10_036096</name>
</gene>
<keyword evidence="4" id="KW-1185">Reference proteome</keyword>
<comment type="caution">
    <text evidence="2">The sequence shown here is derived from an EMBL/GenBank/DDBJ whole genome shotgun (WGS) entry which is preliminary data.</text>
</comment>
<proteinExistence type="predicted"/>
<reference evidence="2 4" key="1">
    <citation type="submission" date="2024-04" db="EMBL/GenBank/DDBJ databases">
        <title>Tritrichomonas musculus Genome.</title>
        <authorList>
            <person name="Alves-Ferreira E."/>
            <person name="Grigg M."/>
            <person name="Lorenzi H."/>
            <person name="Galac M."/>
        </authorList>
    </citation>
    <scope>NUCLEOTIDE SEQUENCE [LARGE SCALE GENOMIC DNA]</scope>
    <source>
        <strain evidence="2 4">EAF2021</strain>
    </source>
</reference>
<sequence length="141" mass="15241">MSINIEDILESTKKAWSECGYALEGLKNQIRIPNSSTATLISASKICFQPTSRNTSKPGLAITGCGGIPSIQDGSNVMRTTTALKLSLRIPPGVVQELERDPPYGANVEFETMNAGPGWQNSEFQPKLGKDIQDASQKNFP</sequence>